<dbReference type="AlphaFoldDB" id="A0A414AT14"/>
<evidence type="ECO:0000313" key="2">
    <source>
        <dbReference type="Proteomes" id="UP000283975"/>
    </source>
</evidence>
<gene>
    <name evidence="1" type="ORF">DW839_18250</name>
</gene>
<proteinExistence type="predicted"/>
<dbReference type="EMBL" id="QSHZ01000020">
    <property type="protein sequence ID" value="RHC54641.1"/>
    <property type="molecule type" value="Genomic_DNA"/>
</dbReference>
<accession>A0A414AT14</accession>
<evidence type="ECO:0000313" key="1">
    <source>
        <dbReference type="EMBL" id="RHC54641.1"/>
    </source>
</evidence>
<sequence length="154" mass="18237">MDIMIEIKSFFGDWKEVTKEQAEDFYRTYQNGSTAIETDDKHKYFNQHHIRGGHVLVSGKVETTEEQTERLFDGYKKRLMTEGRSEEHLNDPSRFNCIEYLCYFPKINPYEMAASLIQSGYIVLYDDTSISRSENRKKEKCVNRLINKVERCKL</sequence>
<organism evidence="1 2">
    <name type="scientific">Enterocloster bolteae</name>
    <dbReference type="NCBI Taxonomy" id="208479"/>
    <lineage>
        <taxon>Bacteria</taxon>
        <taxon>Bacillati</taxon>
        <taxon>Bacillota</taxon>
        <taxon>Clostridia</taxon>
        <taxon>Lachnospirales</taxon>
        <taxon>Lachnospiraceae</taxon>
        <taxon>Enterocloster</taxon>
    </lineage>
</organism>
<protein>
    <submittedName>
        <fullName evidence="1">Uncharacterized protein</fullName>
    </submittedName>
</protein>
<comment type="caution">
    <text evidence="1">The sequence shown here is derived from an EMBL/GenBank/DDBJ whole genome shotgun (WGS) entry which is preliminary data.</text>
</comment>
<dbReference type="Proteomes" id="UP000283975">
    <property type="component" value="Unassembled WGS sequence"/>
</dbReference>
<reference evidence="1 2" key="1">
    <citation type="submission" date="2018-08" db="EMBL/GenBank/DDBJ databases">
        <title>A genome reference for cultivated species of the human gut microbiota.</title>
        <authorList>
            <person name="Zou Y."/>
            <person name="Xue W."/>
            <person name="Luo G."/>
        </authorList>
    </citation>
    <scope>NUCLEOTIDE SEQUENCE [LARGE SCALE GENOMIC DNA]</scope>
    <source>
        <strain evidence="1 2">AM35-14</strain>
    </source>
</reference>
<name>A0A414AT14_9FIRM</name>